<feature type="compositionally biased region" description="Polar residues" evidence="11">
    <location>
        <begin position="322"/>
        <end position="334"/>
    </location>
</feature>
<evidence type="ECO:0000313" key="14">
    <source>
        <dbReference type="Proteomes" id="UP000772434"/>
    </source>
</evidence>
<comment type="similarity">
    <text evidence="8">Belongs to the pacC/RIM101 family.</text>
</comment>
<dbReference type="PROSITE" id="PS00028">
    <property type="entry name" value="ZINC_FINGER_C2H2_1"/>
    <property type="match status" value="3"/>
</dbReference>
<feature type="compositionally biased region" description="Polar residues" evidence="11">
    <location>
        <begin position="368"/>
        <end position="384"/>
    </location>
</feature>
<evidence type="ECO:0000256" key="3">
    <source>
        <dbReference type="ARBA" id="ARBA00022723"/>
    </source>
</evidence>
<dbReference type="Gene3D" id="3.30.160.60">
    <property type="entry name" value="Classic Zinc Finger"/>
    <property type="match status" value="2"/>
</dbReference>
<dbReference type="PROSITE" id="PS50157">
    <property type="entry name" value="ZINC_FINGER_C2H2_2"/>
    <property type="match status" value="3"/>
</dbReference>
<dbReference type="InterPro" id="IPR013087">
    <property type="entry name" value="Znf_C2H2_type"/>
</dbReference>
<evidence type="ECO:0000256" key="9">
    <source>
        <dbReference type="ARBA" id="ARBA00039490"/>
    </source>
</evidence>
<protein>
    <recommendedName>
        <fullName evidence="9">pH-response transcription factor pacC/RIM101</fullName>
    </recommendedName>
</protein>
<dbReference type="Proteomes" id="UP000772434">
    <property type="component" value="Unassembled WGS sequence"/>
</dbReference>
<dbReference type="InterPro" id="IPR050806">
    <property type="entry name" value="pacC/RIM101"/>
</dbReference>
<dbReference type="Pfam" id="PF00096">
    <property type="entry name" value="zf-C2H2"/>
    <property type="match status" value="1"/>
</dbReference>
<dbReference type="PANTHER" id="PTHR47257">
    <property type="entry name" value="PH-RESPONSE TRANSCRIPTION FACTOR PACC/RIM101"/>
    <property type="match status" value="1"/>
</dbReference>
<feature type="compositionally biased region" description="Basic and acidic residues" evidence="11">
    <location>
        <begin position="159"/>
        <end position="177"/>
    </location>
</feature>
<evidence type="ECO:0000256" key="1">
    <source>
        <dbReference type="ARBA" id="ARBA00004123"/>
    </source>
</evidence>
<evidence type="ECO:0000256" key="8">
    <source>
        <dbReference type="ARBA" id="ARBA00038089"/>
    </source>
</evidence>
<evidence type="ECO:0000256" key="6">
    <source>
        <dbReference type="ARBA" id="ARBA00022833"/>
    </source>
</evidence>
<dbReference type="FunFam" id="3.30.160.60:FF:000340">
    <property type="entry name" value="zinc finger protein 473 isoform X1"/>
    <property type="match status" value="1"/>
</dbReference>
<dbReference type="PANTHER" id="PTHR47257:SF1">
    <property type="entry name" value="PH-RESPONSE TRANSCRIPTION FACTOR PACC_RIM101"/>
    <property type="match status" value="1"/>
</dbReference>
<sequence length="763" mass="82983">MARPLNRLVPLAQLEQRLYSMGSDYDLDRDISPSSGSGSVEPSAAHHCQWQDCSQAFADPETLYNHLCNDHIGRKSTNNLCLTCKWKDCGTSCAKRDHITSHLRVHTPLKPHVCEICKKCFKRPQDLKKHEKIHTEEHHAQHKHSKAITVVDPAYTSKIRKESSKQTDTKSDKEKAGIRSPVPRSDTHSSASPESSLLTPSPELAPAHHHAHHSPLHEDLFTHDQIPWGLRSDPNTVHVSAGSKRSHDDYSMGDFFTDMKKRKVNPSYDPVMAERLNNLAYSHSLSYSSFNPRSVSLDIRTPEELAAVNEFLVTLGRDVSGSMPSNNRNSNHSARTPGGGFSPESYFDPIALSQLGLAGMPGLPGNDFHSTTQVFPGASPTSASFPHRPGSGMYSGMHDGETTRRSSRYSPHYEFSGPGNYHQSTPPLDPSSGSPHSTASTPLNATPPHIPSNMHPMPQSYNNAGRYASSYSSQSSHPSLSGQFGLVSPSMESAASFDYHHLRAPRGSGPVVGLEIPEAIGMDKSIRRPIMVLKSIPSTESTVSSVGAPPEPLEPKLTSGVHRGPLAKLPSMDSSRTSSASASTSTLYPTLTFTEGDKDLKLPPLNSRFRSTSPPPSSTGSTSRASTPGFDNSQATVLPSIKSLAAAASVNLSAQRPKTGESDELAHKVGKIELASATSSPALSTASISSPSYGLRKPFYDVVEKRNIPLEERRWHAKLIQDLLVSINEDFKKRSGFVPFKDGAKNEVDEVDDKMDVDEPIVV</sequence>
<feature type="compositionally biased region" description="Low complexity" evidence="11">
    <location>
        <begin position="607"/>
        <end position="628"/>
    </location>
</feature>
<keyword evidence="4" id="KW-0677">Repeat</keyword>
<evidence type="ECO:0000256" key="10">
    <source>
        <dbReference type="PROSITE-ProRule" id="PRU00042"/>
    </source>
</evidence>
<dbReference type="GO" id="GO:0008270">
    <property type="term" value="F:zinc ion binding"/>
    <property type="evidence" value="ECO:0007669"/>
    <property type="project" value="UniProtKB-KW"/>
</dbReference>
<name>A0A9P5UF74_9AGAR</name>
<evidence type="ECO:0000256" key="2">
    <source>
        <dbReference type="ARBA" id="ARBA00022491"/>
    </source>
</evidence>
<feature type="region of interest" description="Disordered" evidence="11">
    <location>
        <begin position="368"/>
        <end position="484"/>
    </location>
</feature>
<proteinExistence type="inferred from homology"/>
<gene>
    <name evidence="13" type="ORF">BDP27DRAFT_1414602</name>
</gene>
<evidence type="ECO:0000256" key="5">
    <source>
        <dbReference type="ARBA" id="ARBA00022771"/>
    </source>
</evidence>
<dbReference type="AlphaFoldDB" id="A0A9P5UF74"/>
<feature type="compositionally biased region" description="Low complexity" evidence="11">
    <location>
        <begin position="469"/>
        <end position="481"/>
    </location>
</feature>
<keyword evidence="5 10" id="KW-0863">Zinc-finger</keyword>
<feature type="compositionally biased region" description="Polar residues" evidence="11">
    <location>
        <begin position="421"/>
        <end position="444"/>
    </location>
</feature>
<dbReference type="GO" id="GO:0045944">
    <property type="term" value="P:positive regulation of transcription by RNA polymerase II"/>
    <property type="evidence" value="ECO:0007669"/>
    <property type="project" value="TreeGrafter"/>
</dbReference>
<feature type="region of interest" description="Disordered" evidence="11">
    <location>
        <begin position="538"/>
        <end position="634"/>
    </location>
</feature>
<accession>A0A9P5UF74</accession>
<dbReference type="InterPro" id="IPR036236">
    <property type="entry name" value="Znf_C2H2_sf"/>
</dbReference>
<keyword evidence="3" id="KW-0479">Metal-binding</keyword>
<keyword evidence="7" id="KW-0539">Nucleus</keyword>
<dbReference type="SMART" id="SM00355">
    <property type="entry name" value="ZnF_C2H2"/>
    <property type="match status" value="3"/>
</dbReference>
<organism evidence="13 14">
    <name type="scientific">Rhodocollybia butyracea</name>
    <dbReference type="NCBI Taxonomy" id="206335"/>
    <lineage>
        <taxon>Eukaryota</taxon>
        <taxon>Fungi</taxon>
        <taxon>Dikarya</taxon>
        <taxon>Basidiomycota</taxon>
        <taxon>Agaricomycotina</taxon>
        <taxon>Agaricomycetes</taxon>
        <taxon>Agaricomycetidae</taxon>
        <taxon>Agaricales</taxon>
        <taxon>Marasmiineae</taxon>
        <taxon>Omphalotaceae</taxon>
        <taxon>Rhodocollybia</taxon>
    </lineage>
</organism>
<feature type="domain" description="C2H2-type" evidence="12">
    <location>
        <begin position="112"/>
        <end position="139"/>
    </location>
</feature>
<dbReference type="SUPFAM" id="SSF57667">
    <property type="entry name" value="beta-beta-alpha zinc fingers"/>
    <property type="match status" value="2"/>
</dbReference>
<comment type="subcellular location">
    <subcellularLocation>
        <location evidence="1">Nucleus</location>
    </subcellularLocation>
</comment>
<evidence type="ECO:0000313" key="13">
    <source>
        <dbReference type="EMBL" id="KAF9076053.1"/>
    </source>
</evidence>
<keyword evidence="14" id="KW-1185">Reference proteome</keyword>
<keyword evidence="6" id="KW-0862">Zinc</keyword>
<dbReference type="EMBL" id="JADNRY010000007">
    <property type="protein sequence ID" value="KAF9076053.1"/>
    <property type="molecule type" value="Genomic_DNA"/>
</dbReference>
<reference evidence="13" key="1">
    <citation type="submission" date="2020-11" db="EMBL/GenBank/DDBJ databases">
        <authorList>
            <consortium name="DOE Joint Genome Institute"/>
            <person name="Ahrendt S."/>
            <person name="Riley R."/>
            <person name="Andreopoulos W."/>
            <person name="Labutti K."/>
            <person name="Pangilinan J."/>
            <person name="Ruiz-Duenas F.J."/>
            <person name="Barrasa J.M."/>
            <person name="Sanchez-Garcia M."/>
            <person name="Camarero S."/>
            <person name="Miyauchi S."/>
            <person name="Serrano A."/>
            <person name="Linde D."/>
            <person name="Babiker R."/>
            <person name="Drula E."/>
            <person name="Ayuso-Fernandez I."/>
            <person name="Pacheco R."/>
            <person name="Padilla G."/>
            <person name="Ferreira P."/>
            <person name="Barriuso J."/>
            <person name="Kellner H."/>
            <person name="Castanera R."/>
            <person name="Alfaro M."/>
            <person name="Ramirez L."/>
            <person name="Pisabarro A.G."/>
            <person name="Kuo A."/>
            <person name="Tritt A."/>
            <person name="Lipzen A."/>
            <person name="He G."/>
            <person name="Yan M."/>
            <person name="Ng V."/>
            <person name="Cullen D."/>
            <person name="Martin F."/>
            <person name="Rosso M.-N."/>
            <person name="Henrissat B."/>
            <person name="Hibbett D."/>
            <person name="Martinez A.T."/>
            <person name="Grigoriev I.V."/>
        </authorList>
    </citation>
    <scope>NUCLEOTIDE SEQUENCE</scope>
    <source>
        <strain evidence="13">AH 40177</strain>
    </source>
</reference>
<dbReference type="OrthoDB" id="6155966at2759"/>
<keyword evidence="2" id="KW-0678">Repressor</keyword>
<evidence type="ECO:0000259" key="12">
    <source>
        <dbReference type="PROSITE" id="PS50157"/>
    </source>
</evidence>
<evidence type="ECO:0000256" key="7">
    <source>
        <dbReference type="ARBA" id="ARBA00023242"/>
    </source>
</evidence>
<dbReference type="GO" id="GO:0005634">
    <property type="term" value="C:nucleus"/>
    <property type="evidence" value="ECO:0007669"/>
    <property type="project" value="UniProtKB-SubCell"/>
</dbReference>
<evidence type="ECO:0000256" key="4">
    <source>
        <dbReference type="ARBA" id="ARBA00022737"/>
    </source>
</evidence>
<feature type="compositionally biased region" description="Low complexity" evidence="11">
    <location>
        <begin position="574"/>
        <end position="586"/>
    </location>
</feature>
<feature type="domain" description="C2H2-type" evidence="12">
    <location>
        <begin position="82"/>
        <end position="111"/>
    </location>
</feature>
<evidence type="ECO:0000256" key="11">
    <source>
        <dbReference type="SAM" id="MobiDB-lite"/>
    </source>
</evidence>
<feature type="region of interest" description="Disordered" evidence="11">
    <location>
        <begin position="134"/>
        <end position="215"/>
    </location>
</feature>
<feature type="domain" description="C2H2-type" evidence="12">
    <location>
        <begin position="46"/>
        <end position="76"/>
    </location>
</feature>
<feature type="compositionally biased region" description="Low complexity" evidence="11">
    <location>
        <begin position="189"/>
        <end position="205"/>
    </location>
</feature>
<feature type="region of interest" description="Disordered" evidence="11">
    <location>
        <begin position="319"/>
        <end position="342"/>
    </location>
</feature>
<comment type="caution">
    <text evidence="13">The sequence shown here is derived from an EMBL/GenBank/DDBJ whole genome shotgun (WGS) entry which is preliminary data.</text>
</comment>